<accession>A0ABS6XPH0</accession>
<name>A0ABS6XPH0_9SPHN</name>
<sequence>MGLRSGLARIHAMKFYELARTPQSMVRVGQDLVDELVWIHDFQGARDVLEKTVFPTIQSMGLLSEVLPARALYAVVLAYCGDHDAADAELQRILPYRDAMHAGHRAALADQQALISGLRKNGGPPQREFVPPPALQALFDQRRGKQPKPSERRTKIGRNERCPCGSGVKYKHCHGR</sequence>
<gene>
    <name evidence="1" type="ORF">KY084_14695</name>
</gene>
<dbReference type="Pfam" id="PF02810">
    <property type="entry name" value="SEC-C"/>
    <property type="match status" value="1"/>
</dbReference>
<evidence type="ECO:0000313" key="2">
    <source>
        <dbReference type="Proteomes" id="UP001197214"/>
    </source>
</evidence>
<protein>
    <submittedName>
        <fullName evidence="1">SEC-C domain-containing protein</fullName>
    </submittedName>
</protein>
<keyword evidence="2" id="KW-1185">Reference proteome</keyword>
<evidence type="ECO:0000313" key="1">
    <source>
        <dbReference type="EMBL" id="MBW4332114.1"/>
    </source>
</evidence>
<proteinExistence type="predicted"/>
<dbReference type="EMBL" id="JAHWZX010000018">
    <property type="protein sequence ID" value="MBW4332114.1"/>
    <property type="molecule type" value="Genomic_DNA"/>
</dbReference>
<dbReference type="Proteomes" id="UP001197214">
    <property type="component" value="Unassembled WGS sequence"/>
</dbReference>
<reference evidence="1 2" key="1">
    <citation type="submission" date="2021-07" db="EMBL/GenBank/DDBJ databases">
        <title>Stakelama flava sp. nov., a novel endophytic bacterium isolated from branch of Kandelia candel.</title>
        <authorList>
            <person name="Tuo L."/>
        </authorList>
    </citation>
    <scope>NUCLEOTIDE SEQUENCE [LARGE SCALE GENOMIC DNA]</scope>
    <source>
        <strain evidence="1 2">CBK3Z-3</strain>
    </source>
</reference>
<comment type="caution">
    <text evidence="1">The sequence shown here is derived from an EMBL/GenBank/DDBJ whole genome shotgun (WGS) entry which is preliminary data.</text>
</comment>
<organism evidence="1 2">
    <name type="scientific">Stakelama flava</name>
    <dbReference type="NCBI Taxonomy" id="2860338"/>
    <lineage>
        <taxon>Bacteria</taxon>
        <taxon>Pseudomonadati</taxon>
        <taxon>Pseudomonadota</taxon>
        <taxon>Alphaproteobacteria</taxon>
        <taxon>Sphingomonadales</taxon>
        <taxon>Sphingomonadaceae</taxon>
        <taxon>Stakelama</taxon>
    </lineage>
</organism>
<dbReference type="InterPro" id="IPR004027">
    <property type="entry name" value="SEC_C_motif"/>
</dbReference>